<gene>
    <name evidence="4" type="primary">LOC110731538</name>
</gene>
<feature type="compositionally biased region" description="Polar residues" evidence="1">
    <location>
        <begin position="607"/>
        <end position="616"/>
    </location>
</feature>
<evidence type="ECO:0000313" key="5">
    <source>
        <dbReference type="Proteomes" id="UP000596660"/>
    </source>
</evidence>
<feature type="compositionally biased region" description="Basic and acidic residues" evidence="1">
    <location>
        <begin position="596"/>
        <end position="605"/>
    </location>
</feature>
<feature type="domain" description="DUF3741" evidence="2">
    <location>
        <begin position="218"/>
        <end position="260"/>
    </location>
</feature>
<evidence type="ECO:0000313" key="4">
    <source>
        <dbReference type="EnsemblPlants" id="AUR62022567-RA:cds"/>
    </source>
</evidence>
<dbReference type="EnsemblPlants" id="AUR62022567-RA">
    <property type="protein sequence ID" value="AUR62022567-RA:cds"/>
    <property type="gene ID" value="AUR62022567"/>
</dbReference>
<keyword evidence="5" id="KW-1185">Reference proteome</keyword>
<feature type="compositionally biased region" description="Polar residues" evidence="1">
    <location>
        <begin position="333"/>
        <end position="347"/>
    </location>
</feature>
<dbReference type="PANTHER" id="PTHR47212">
    <property type="entry name" value="ADHESIN-LIKE PROTEIN, PUTATIVE (DUF3741)-RELATED"/>
    <property type="match status" value="1"/>
</dbReference>
<dbReference type="PANTHER" id="PTHR47212:SF4">
    <property type="entry name" value="ADHESIN-LIKE PROTEIN, PUTATIVE (DUF3741)-RELATED"/>
    <property type="match status" value="1"/>
</dbReference>
<dbReference type="KEGG" id="cqi:110731538"/>
<dbReference type="AlphaFoldDB" id="A0A803M2W9"/>
<evidence type="ECO:0008006" key="6">
    <source>
        <dbReference type="Google" id="ProtNLM"/>
    </source>
</evidence>
<feature type="region of interest" description="Disordered" evidence="1">
    <location>
        <begin position="512"/>
        <end position="535"/>
    </location>
</feature>
<proteinExistence type="predicted"/>
<dbReference type="OMA" id="GHDVCLE"/>
<dbReference type="RefSeq" id="XP_021767083.1">
    <property type="nucleotide sequence ID" value="XM_021911391.1"/>
</dbReference>
<feature type="compositionally biased region" description="Polar residues" evidence="1">
    <location>
        <begin position="522"/>
        <end position="532"/>
    </location>
</feature>
<feature type="domain" description="DUF4378" evidence="3">
    <location>
        <begin position="741"/>
        <end position="887"/>
    </location>
</feature>
<dbReference type="Gramene" id="AUR62022567-RA">
    <property type="protein sequence ID" value="AUR62022567-RA:cds"/>
    <property type="gene ID" value="AUR62022567"/>
</dbReference>
<feature type="region of interest" description="Disordered" evidence="1">
    <location>
        <begin position="564"/>
        <end position="629"/>
    </location>
</feature>
<dbReference type="Pfam" id="PF12552">
    <property type="entry name" value="DUF3741"/>
    <property type="match status" value="1"/>
</dbReference>
<protein>
    <recommendedName>
        <fullName evidence="6">DUF4378 domain-containing protein</fullName>
    </recommendedName>
</protein>
<name>A0A803M2W9_CHEQI</name>
<reference evidence="4" key="1">
    <citation type="journal article" date="2017" name="Nature">
        <title>The genome of Chenopodium quinoa.</title>
        <authorList>
            <person name="Jarvis D.E."/>
            <person name="Ho Y.S."/>
            <person name="Lightfoot D.J."/>
            <person name="Schmoeckel S.M."/>
            <person name="Li B."/>
            <person name="Borm T.J.A."/>
            <person name="Ohyanagi H."/>
            <person name="Mineta K."/>
            <person name="Michell C.T."/>
            <person name="Saber N."/>
            <person name="Kharbatia N.M."/>
            <person name="Rupper R.R."/>
            <person name="Sharp A.R."/>
            <person name="Dally N."/>
            <person name="Boughton B.A."/>
            <person name="Woo Y.H."/>
            <person name="Gao G."/>
            <person name="Schijlen E.G.W.M."/>
            <person name="Guo X."/>
            <person name="Momin A.A."/>
            <person name="Negrao S."/>
            <person name="Al-Babili S."/>
            <person name="Gehring C."/>
            <person name="Roessner U."/>
            <person name="Jung C."/>
            <person name="Murphy K."/>
            <person name="Arold S.T."/>
            <person name="Gojobori T."/>
            <person name="van der Linden C.G."/>
            <person name="van Loo E.N."/>
            <person name="Jellen E.N."/>
            <person name="Maughan P.J."/>
            <person name="Tester M."/>
        </authorList>
    </citation>
    <scope>NUCLEOTIDE SEQUENCE [LARGE SCALE GENOMIC DNA]</scope>
    <source>
        <strain evidence="4">cv. PI 614886</strain>
    </source>
</reference>
<feature type="compositionally biased region" description="Low complexity" evidence="1">
    <location>
        <begin position="580"/>
        <end position="593"/>
    </location>
</feature>
<sequence>MAKGSRKKVARYQKDQSGCMWGLISIFDFRHGRSSQKLLVDKKRGSRRLDGAAYANINFETLTDSCEVCNDNDGSVKCETAASNISKLSVKELMEEEMLGGQDQKIVNGEAKLNTTGDGGHVKKNRRWMKNKMSLDLDASGFIAAEDLKAERPSHRKNKSCGSVDLNVIVEELCNRIHQKGTSCQKHGPDGERTIQSTEDPSVIEKKLWESTKVLVNHFTDGNSSSKDGKLQPSKELTDALQILNSHKDLFLKLLQDPSSQLVKHIQSSQDIEVEEGKFKVLTGSDMLQQDISNAKQQNFWRRFKGLERNSSRKTDTSEDINRIVVLKPGPPSSNNSETASPCSSLPGSPLTKGDKGQFERSYSPFSFSEFKRKLKHAMRKEQHRLSHQPSDDHPTLANQDKKFSGELIGMASPSRDHFFIEKIPKTSVGKKVDKTGKLKDDSALTPEQRVSNIYIEARKHLAEIVGNGDIDAEIPNKKGPRSLGKILAYSGYSSPICSPRTEGGMKLPPNGECQTGDEKSSQITQTSNVSHPAQVKEESQIELCIAVDKPIHEADVSIVETLTTDGLPHERNNDEPTCETEVLTSEVSVLSVRSPDAESPKESDATEISTEQFSPSPIKKSDLEDSSCSTCSDKNLHLTILKEGLSEENEPSSSSNESPLICKLTENDEDLDTASDATSRPSPVSVLEPLFQEDDISPPGNKYSNEPIRPRQIRFGEEISAPLERVLSCRTCVHEDKYTIEFVKAVVQMSGLSWEELLQRSILSDHLIDPSLLDEVDFLPDLLSCDFNVLFDLINEVLIEICCLNFGCLLSLTMPYVQPELKGKDIFAEIWKRVDWYLKLEGPPRTLDQIVEKDLEKPGKWLDLQLDCQCIGIRIQEAILEELVQETILSFDTAGLESESSVIQQAVAKESDINVEV</sequence>
<feature type="region of interest" description="Disordered" evidence="1">
    <location>
        <begin position="380"/>
        <end position="400"/>
    </location>
</feature>
<dbReference type="GeneID" id="110731538"/>
<feature type="region of interest" description="Disordered" evidence="1">
    <location>
        <begin position="326"/>
        <end position="359"/>
    </location>
</feature>
<dbReference type="InterPro" id="IPR025486">
    <property type="entry name" value="DUF4378"/>
</dbReference>
<dbReference type="Pfam" id="PF14309">
    <property type="entry name" value="DUF4378"/>
    <property type="match status" value="1"/>
</dbReference>
<organism evidence="4 5">
    <name type="scientific">Chenopodium quinoa</name>
    <name type="common">Quinoa</name>
    <dbReference type="NCBI Taxonomy" id="63459"/>
    <lineage>
        <taxon>Eukaryota</taxon>
        <taxon>Viridiplantae</taxon>
        <taxon>Streptophyta</taxon>
        <taxon>Embryophyta</taxon>
        <taxon>Tracheophyta</taxon>
        <taxon>Spermatophyta</taxon>
        <taxon>Magnoliopsida</taxon>
        <taxon>eudicotyledons</taxon>
        <taxon>Gunneridae</taxon>
        <taxon>Pentapetalae</taxon>
        <taxon>Caryophyllales</taxon>
        <taxon>Chenopodiaceae</taxon>
        <taxon>Chenopodioideae</taxon>
        <taxon>Atripliceae</taxon>
        <taxon>Chenopodium</taxon>
    </lineage>
</organism>
<dbReference type="OrthoDB" id="770239at2759"/>
<dbReference type="InterPro" id="IPR022212">
    <property type="entry name" value="DUF3741"/>
</dbReference>
<evidence type="ECO:0000259" key="2">
    <source>
        <dbReference type="Pfam" id="PF12552"/>
    </source>
</evidence>
<evidence type="ECO:0000259" key="3">
    <source>
        <dbReference type="Pfam" id="PF14309"/>
    </source>
</evidence>
<reference evidence="4" key="2">
    <citation type="submission" date="2021-03" db="UniProtKB">
        <authorList>
            <consortium name="EnsemblPlants"/>
        </authorList>
    </citation>
    <scope>IDENTIFICATION</scope>
</reference>
<dbReference type="SMR" id="A0A803M2W9"/>
<dbReference type="Proteomes" id="UP000596660">
    <property type="component" value="Unplaced"/>
</dbReference>
<evidence type="ECO:0000256" key="1">
    <source>
        <dbReference type="SAM" id="MobiDB-lite"/>
    </source>
</evidence>
<dbReference type="RefSeq" id="XP_021767084.1">
    <property type="nucleotide sequence ID" value="XM_021911392.1"/>
</dbReference>
<accession>A0A803M2W9</accession>